<dbReference type="PROSITE" id="PS51387">
    <property type="entry name" value="FAD_PCMH"/>
    <property type="match status" value="1"/>
</dbReference>
<dbReference type="Gene3D" id="3.30.465.10">
    <property type="match status" value="1"/>
</dbReference>
<dbReference type="EC" id="1.2.7.4" evidence="5"/>
<evidence type="ECO:0000256" key="3">
    <source>
        <dbReference type="ARBA" id="ARBA00023002"/>
    </source>
</evidence>
<dbReference type="InterPro" id="IPR016167">
    <property type="entry name" value="FAD-bd_PCMH_sub1"/>
</dbReference>
<organism evidence="5 6">
    <name type="scientific">Saccharothrix tamanrassetensis</name>
    <dbReference type="NCBI Taxonomy" id="1051531"/>
    <lineage>
        <taxon>Bacteria</taxon>
        <taxon>Bacillati</taxon>
        <taxon>Actinomycetota</taxon>
        <taxon>Actinomycetes</taxon>
        <taxon>Pseudonocardiales</taxon>
        <taxon>Pseudonocardiaceae</taxon>
        <taxon>Saccharothrix</taxon>
    </lineage>
</organism>
<dbReference type="InterPro" id="IPR036318">
    <property type="entry name" value="FAD-bd_PCMH-like_sf"/>
</dbReference>
<keyword evidence="6" id="KW-1185">Reference proteome</keyword>
<evidence type="ECO:0000313" key="5">
    <source>
        <dbReference type="EMBL" id="MBB5958288.1"/>
    </source>
</evidence>
<dbReference type="SUPFAM" id="SSF55447">
    <property type="entry name" value="CO dehydrogenase flavoprotein C-terminal domain-like"/>
    <property type="match status" value="1"/>
</dbReference>
<keyword evidence="3 5" id="KW-0560">Oxidoreductase</keyword>
<evidence type="ECO:0000256" key="2">
    <source>
        <dbReference type="ARBA" id="ARBA00022827"/>
    </source>
</evidence>
<keyword evidence="2" id="KW-0274">FAD</keyword>
<gene>
    <name evidence="5" type="ORF">FHS29_004896</name>
</gene>
<dbReference type="Pfam" id="PF00941">
    <property type="entry name" value="FAD_binding_5"/>
    <property type="match status" value="1"/>
</dbReference>
<dbReference type="InterPro" id="IPR005107">
    <property type="entry name" value="CO_DH_flav_C"/>
</dbReference>
<proteinExistence type="predicted"/>
<evidence type="ECO:0000313" key="6">
    <source>
        <dbReference type="Proteomes" id="UP000547510"/>
    </source>
</evidence>
<protein>
    <submittedName>
        <fullName evidence="5">Carbon-monoxide dehydrogenase medium subunit</fullName>
        <ecNumber evidence="5">1.2.7.4</ecNumber>
    </submittedName>
</protein>
<dbReference type="PANTHER" id="PTHR42659">
    <property type="entry name" value="XANTHINE DEHYDROGENASE SUBUNIT C-RELATED"/>
    <property type="match status" value="1"/>
</dbReference>
<dbReference type="InterPro" id="IPR016169">
    <property type="entry name" value="FAD-bd_PCMH_sub2"/>
</dbReference>
<dbReference type="FunFam" id="3.30.465.10:FF:000017">
    <property type="entry name" value="Xanthine dehydrogenase, FAD binding subunit"/>
    <property type="match status" value="1"/>
</dbReference>
<keyword evidence="1" id="KW-0285">Flavoprotein</keyword>
<dbReference type="Gene3D" id="3.30.43.10">
    <property type="entry name" value="Uridine Diphospho-n-acetylenolpyruvylglucosamine Reductase, domain 2"/>
    <property type="match status" value="1"/>
</dbReference>
<dbReference type="EMBL" id="JACHJN010000007">
    <property type="protein sequence ID" value="MBB5958288.1"/>
    <property type="molecule type" value="Genomic_DNA"/>
</dbReference>
<sequence>MKAAPFAYVRAAGVGEAVAALSEGALVLAGGQSLVPLLNMRLVRPHTVMDVNRLDLAHLHRSGADLVLGALTRHRQVETSPLVRRDVPLLAAAMSHVGYVAVRNRGTTGGSIAHADPAAELPAVCVALDASFTVQGARGRREIPAGEFFLGPHRTALAADELLVETRVPVPPVGSGHGVAELSRRANDLAVVAVVACVAVSEGTVTYARIAVAGAAPTPIRATVAESVLLGRTPSADVIASAADAVADATDPSDDLRAPAAYRREMAVVLTRRALRQAVTS</sequence>
<evidence type="ECO:0000259" key="4">
    <source>
        <dbReference type="PROSITE" id="PS51387"/>
    </source>
</evidence>
<dbReference type="Proteomes" id="UP000547510">
    <property type="component" value="Unassembled WGS sequence"/>
</dbReference>
<dbReference type="InterPro" id="IPR051312">
    <property type="entry name" value="Diverse_Substr_Oxidored"/>
</dbReference>
<accession>A0A841CQ81</accession>
<dbReference type="PANTHER" id="PTHR42659:SF2">
    <property type="entry name" value="XANTHINE DEHYDROGENASE SUBUNIT C-RELATED"/>
    <property type="match status" value="1"/>
</dbReference>
<dbReference type="GO" id="GO:0043885">
    <property type="term" value="F:anaerobic carbon-monoxide dehydrogenase activity"/>
    <property type="evidence" value="ECO:0007669"/>
    <property type="project" value="UniProtKB-EC"/>
</dbReference>
<evidence type="ECO:0000256" key="1">
    <source>
        <dbReference type="ARBA" id="ARBA00022630"/>
    </source>
</evidence>
<reference evidence="5 6" key="1">
    <citation type="submission" date="2020-08" db="EMBL/GenBank/DDBJ databases">
        <title>Genomic Encyclopedia of Type Strains, Phase III (KMG-III): the genomes of soil and plant-associated and newly described type strains.</title>
        <authorList>
            <person name="Whitman W."/>
        </authorList>
    </citation>
    <scope>NUCLEOTIDE SEQUENCE [LARGE SCALE GENOMIC DNA]</scope>
    <source>
        <strain evidence="5 6">CECT 8640</strain>
    </source>
</reference>
<comment type="caution">
    <text evidence="5">The sequence shown here is derived from an EMBL/GenBank/DDBJ whole genome shotgun (WGS) entry which is preliminary data.</text>
</comment>
<dbReference type="SUPFAM" id="SSF56176">
    <property type="entry name" value="FAD-binding/transporter-associated domain-like"/>
    <property type="match status" value="1"/>
</dbReference>
<dbReference type="Pfam" id="PF03450">
    <property type="entry name" value="CO_deh_flav_C"/>
    <property type="match status" value="1"/>
</dbReference>
<dbReference type="RefSeq" id="WP_184694092.1">
    <property type="nucleotide sequence ID" value="NZ_JACHJN010000007.1"/>
</dbReference>
<dbReference type="InterPro" id="IPR002346">
    <property type="entry name" value="Mopterin_DH_FAD-bd"/>
</dbReference>
<dbReference type="AlphaFoldDB" id="A0A841CQ81"/>
<feature type="domain" description="FAD-binding PCMH-type" evidence="4">
    <location>
        <begin position="1"/>
        <end position="173"/>
    </location>
</feature>
<name>A0A841CQ81_9PSEU</name>
<dbReference type="SMART" id="SM01092">
    <property type="entry name" value="CO_deh_flav_C"/>
    <property type="match status" value="1"/>
</dbReference>
<dbReference type="GO" id="GO:0071949">
    <property type="term" value="F:FAD binding"/>
    <property type="evidence" value="ECO:0007669"/>
    <property type="project" value="InterPro"/>
</dbReference>
<dbReference type="Gene3D" id="3.30.390.50">
    <property type="entry name" value="CO dehydrogenase flavoprotein, C-terminal domain"/>
    <property type="match status" value="1"/>
</dbReference>
<dbReference type="InterPro" id="IPR036683">
    <property type="entry name" value="CO_DH_flav_C_dom_sf"/>
</dbReference>
<dbReference type="InterPro" id="IPR016166">
    <property type="entry name" value="FAD-bd_PCMH"/>
</dbReference>